<feature type="region of interest" description="Disordered" evidence="1">
    <location>
        <begin position="177"/>
        <end position="202"/>
    </location>
</feature>
<reference evidence="3 4" key="1">
    <citation type="submission" date="2018-12" db="EMBL/GenBank/DDBJ databases">
        <authorList>
            <person name="Yang Y."/>
        </authorList>
    </citation>
    <scope>NUCLEOTIDE SEQUENCE [LARGE SCALE GENOMIC DNA]</scope>
    <source>
        <strain evidence="3 4">GSF71</strain>
    </source>
</reference>
<dbReference type="GO" id="GO:0004386">
    <property type="term" value="F:helicase activity"/>
    <property type="evidence" value="ECO:0007669"/>
    <property type="project" value="InterPro"/>
</dbReference>
<evidence type="ECO:0000313" key="4">
    <source>
        <dbReference type="Proteomes" id="UP000280346"/>
    </source>
</evidence>
<evidence type="ECO:0000256" key="1">
    <source>
        <dbReference type="SAM" id="MobiDB-lite"/>
    </source>
</evidence>
<accession>A0A433J5T8</accession>
<dbReference type="InterPro" id="IPR041677">
    <property type="entry name" value="DNA2/NAM7_AAA_11"/>
</dbReference>
<dbReference type="Pfam" id="PF13195">
    <property type="entry name" value="DUF4011"/>
    <property type="match status" value="1"/>
</dbReference>
<dbReference type="AlphaFoldDB" id="A0A433J5T8"/>
<dbReference type="EMBL" id="RZIJ01000015">
    <property type="protein sequence ID" value="RUQ68098.1"/>
    <property type="molecule type" value="Genomic_DNA"/>
</dbReference>
<sequence>MAAAIWGAVGALGLDYALPPPSFEHAGQKVRGPSQVLESGLATCLDSALLFAAALEHCGLNPLIVFTRGHAFAGVWLRREEFTTSVVDDVTALRKRAKLKELALFETTLATHRPCPSFAIAADHAFRQIEESVEDTFELAVDVRRARLQRIRPLASAEFPVTADHADADAEASEPLFAEPPADLPENLDDAADDPGPASPKDRLERWQRKLLDLSLRNALLNFRAGKRTLVCDAPDPGLLEDLLAEGRSMRLLPRPALMDGNDPRSQAIHEGRTLEDLHRQHALEALGRNEVLVGLKGDDLDARLTELYRTARAAMQEGGANTLFLALGFLSWTRDAKDAKRHRAPLILIPVTLQRKSVRSGFSLVLHDDEPRFNPTLLQMLRQDFRLTIPVAEGELPRDDSGLDIAGIWKAVRQAVKDIPGWEVTEDVVLATFSFAKYLMWKDLVDRTEQLKQSPVVRHLIETPRDPFPSDLAFPNPRDLDATHGPEHTFCPLPADSSQLSAVMAAARGKNFVLVGPPGTGKSQTIANLVAQFLAERKSVLFVSEKIAALDVVYRRLREVGLGEFCLELHSNKSRKLDVLDQLRRAWDAKGDTDADTWRKEAQRLKGLRDQLNGFVARLHHRHRNGLTVHAAIGHVVARRHRPPLGLSWPSPTPMTKRHSTPCGSWPTGWDFTPARSARSPTARCGS</sequence>
<feature type="domain" description="DNA2/NAM7 helicase helicase" evidence="2">
    <location>
        <begin position="497"/>
        <end position="560"/>
    </location>
</feature>
<dbReference type="FunFam" id="3.40.50.300:FF:002475">
    <property type="entry name" value="DNA helicase related protein"/>
    <property type="match status" value="1"/>
</dbReference>
<dbReference type="SUPFAM" id="SSF52540">
    <property type="entry name" value="P-loop containing nucleoside triphosphate hydrolases"/>
    <property type="match status" value="1"/>
</dbReference>
<protein>
    <submittedName>
        <fullName evidence="3">DUF4011 domain-containing protein</fullName>
    </submittedName>
</protein>
<comment type="caution">
    <text evidence="3">The sequence shown here is derived from an EMBL/GenBank/DDBJ whole genome shotgun (WGS) entry which is preliminary data.</text>
</comment>
<gene>
    <name evidence="3" type="ORF">EJ913_18450</name>
</gene>
<dbReference type="Gene3D" id="3.40.50.300">
    <property type="entry name" value="P-loop containing nucleotide triphosphate hydrolases"/>
    <property type="match status" value="1"/>
</dbReference>
<dbReference type="InterPro" id="IPR025103">
    <property type="entry name" value="DUF4011"/>
</dbReference>
<dbReference type="Pfam" id="PF13086">
    <property type="entry name" value="AAA_11"/>
    <property type="match status" value="1"/>
</dbReference>
<feature type="region of interest" description="Disordered" evidence="1">
    <location>
        <begin position="645"/>
        <end position="688"/>
    </location>
</feature>
<dbReference type="InterPro" id="IPR027417">
    <property type="entry name" value="P-loop_NTPase"/>
</dbReference>
<name>A0A433J5T8_9PROT</name>
<dbReference type="OrthoDB" id="9757917at2"/>
<dbReference type="Proteomes" id="UP000280346">
    <property type="component" value="Unassembled WGS sequence"/>
</dbReference>
<keyword evidence="4" id="KW-1185">Reference proteome</keyword>
<proteinExistence type="predicted"/>
<evidence type="ECO:0000259" key="2">
    <source>
        <dbReference type="Pfam" id="PF13086"/>
    </source>
</evidence>
<evidence type="ECO:0000313" key="3">
    <source>
        <dbReference type="EMBL" id="RUQ68098.1"/>
    </source>
</evidence>
<organism evidence="3 4">
    <name type="scientific">Azospirillum doebereinerae</name>
    <dbReference type="NCBI Taxonomy" id="92933"/>
    <lineage>
        <taxon>Bacteria</taxon>
        <taxon>Pseudomonadati</taxon>
        <taxon>Pseudomonadota</taxon>
        <taxon>Alphaproteobacteria</taxon>
        <taxon>Rhodospirillales</taxon>
        <taxon>Azospirillaceae</taxon>
        <taxon>Azospirillum</taxon>
    </lineage>
</organism>